<protein>
    <recommendedName>
        <fullName evidence="3">HD domain-containing protein</fullName>
    </recommendedName>
</protein>
<evidence type="ECO:0008006" key="3">
    <source>
        <dbReference type="Google" id="ProtNLM"/>
    </source>
</evidence>
<reference evidence="1 2" key="1">
    <citation type="submission" date="2018-04" db="EMBL/GenBank/DDBJ databases">
        <title>Subsurface microbial communities from deep shales in Ohio and West Virginia, USA.</title>
        <authorList>
            <person name="Wrighton K."/>
        </authorList>
    </citation>
    <scope>NUCLEOTIDE SEQUENCE [LARGE SCALE GENOMIC DNA]</scope>
    <source>
        <strain evidence="1 2">WC1</strain>
    </source>
</reference>
<accession>A0A2T5RIP1</accession>
<evidence type="ECO:0000313" key="2">
    <source>
        <dbReference type="Proteomes" id="UP000244089"/>
    </source>
</evidence>
<gene>
    <name evidence="1" type="ORF">C8C76_1189</name>
</gene>
<organism evidence="1 2">
    <name type="scientific">Halanaerobium saccharolyticum</name>
    <dbReference type="NCBI Taxonomy" id="43595"/>
    <lineage>
        <taxon>Bacteria</taxon>
        <taxon>Bacillati</taxon>
        <taxon>Bacillota</taxon>
        <taxon>Clostridia</taxon>
        <taxon>Halanaerobiales</taxon>
        <taxon>Halanaerobiaceae</taxon>
        <taxon>Halanaerobium</taxon>
    </lineage>
</organism>
<comment type="caution">
    <text evidence="1">The sequence shown here is derived from an EMBL/GenBank/DDBJ whole genome shotgun (WGS) entry which is preliminary data.</text>
</comment>
<dbReference type="AlphaFoldDB" id="A0A2T5RIP1"/>
<sequence>MKELKESFIADLKQTGKNGIEELLVFLEEIDFYKKPASIRHHLNRTGGLLEHTENVKREYLKLNEEISAGIPRENIILQASLHDIEKCFAYTSEMQHTITPGQNNFLRSLVRDNMEMYNNYGLDKYVEDKEFIISKEYASDLIKWFKDGRNVAPPDLRNDWNYNEDNLPLNHSMRAILEASKFINLEERDILAITYHMGPYGPFDERKRSKAEELYPDVRLLHLADSIATKKEDIEEELNGN</sequence>
<name>A0A2T5RIP1_9FIRM</name>
<evidence type="ECO:0000313" key="1">
    <source>
        <dbReference type="EMBL" id="PTV98218.1"/>
    </source>
</evidence>
<dbReference type="SUPFAM" id="SSF109604">
    <property type="entry name" value="HD-domain/PDEase-like"/>
    <property type="match status" value="1"/>
</dbReference>
<dbReference type="RefSeq" id="WP_258222454.1">
    <property type="nucleotide sequence ID" value="NZ_QAXS01000018.1"/>
</dbReference>
<dbReference type="Proteomes" id="UP000244089">
    <property type="component" value="Unassembled WGS sequence"/>
</dbReference>
<proteinExistence type="predicted"/>
<dbReference type="EMBL" id="QAXS01000018">
    <property type="protein sequence ID" value="PTV98218.1"/>
    <property type="molecule type" value="Genomic_DNA"/>
</dbReference>